<feature type="chain" id="PRO_5040370255" evidence="2">
    <location>
        <begin position="21"/>
        <end position="334"/>
    </location>
</feature>
<dbReference type="EMBL" id="JAGSXJ010000022">
    <property type="protein sequence ID" value="KAH6677898.1"/>
    <property type="molecule type" value="Genomic_DNA"/>
</dbReference>
<gene>
    <name evidence="3" type="ORF">F5X68DRAFT_245688</name>
</gene>
<proteinExistence type="predicted"/>
<name>A0A9P8V778_9PEZI</name>
<organism evidence="3 4">
    <name type="scientific">Plectosphaerella plurivora</name>
    <dbReference type="NCBI Taxonomy" id="936078"/>
    <lineage>
        <taxon>Eukaryota</taxon>
        <taxon>Fungi</taxon>
        <taxon>Dikarya</taxon>
        <taxon>Ascomycota</taxon>
        <taxon>Pezizomycotina</taxon>
        <taxon>Sordariomycetes</taxon>
        <taxon>Hypocreomycetidae</taxon>
        <taxon>Glomerellales</taxon>
        <taxon>Plectosphaerellaceae</taxon>
        <taxon>Plectosphaerella</taxon>
    </lineage>
</organism>
<evidence type="ECO:0000313" key="4">
    <source>
        <dbReference type="Proteomes" id="UP000770015"/>
    </source>
</evidence>
<feature type="region of interest" description="Disordered" evidence="1">
    <location>
        <begin position="251"/>
        <end position="311"/>
    </location>
</feature>
<evidence type="ECO:0000256" key="1">
    <source>
        <dbReference type="SAM" id="MobiDB-lite"/>
    </source>
</evidence>
<feature type="signal peptide" evidence="2">
    <location>
        <begin position="1"/>
        <end position="20"/>
    </location>
</feature>
<reference evidence="3" key="1">
    <citation type="journal article" date="2021" name="Nat. Commun.">
        <title>Genetic determinants of endophytism in the Arabidopsis root mycobiome.</title>
        <authorList>
            <person name="Mesny F."/>
            <person name="Miyauchi S."/>
            <person name="Thiergart T."/>
            <person name="Pickel B."/>
            <person name="Atanasova L."/>
            <person name="Karlsson M."/>
            <person name="Huettel B."/>
            <person name="Barry K.W."/>
            <person name="Haridas S."/>
            <person name="Chen C."/>
            <person name="Bauer D."/>
            <person name="Andreopoulos W."/>
            <person name="Pangilinan J."/>
            <person name="LaButti K."/>
            <person name="Riley R."/>
            <person name="Lipzen A."/>
            <person name="Clum A."/>
            <person name="Drula E."/>
            <person name="Henrissat B."/>
            <person name="Kohler A."/>
            <person name="Grigoriev I.V."/>
            <person name="Martin F.M."/>
            <person name="Hacquard S."/>
        </authorList>
    </citation>
    <scope>NUCLEOTIDE SEQUENCE</scope>
    <source>
        <strain evidence="3">MPI-SDFR-AT-0117</strain>
    </source>
</reference>
<accession>A0A9P8V778</accession>
<dbReference type="AlphaFoldDB" id="A0A9P8V778"/>
<keyword evidence="4" id="KW-1185">Reference proteome</keyword>
<protein>
    <submittedName>
        <fullName evidence="3">Uncharacterized protein</fullName>
    </submittedName>
</protein>
<feature type="compositionally biased region" description="Low complexity" evidence="1">
    <location>
        <begin position="146"/>
        <end position="161"/>
    </location>
</feature>
<dbReference type="OrthoDB" id="4153189at2759"/>
<evidence type="ECO:0000256" key="2">
    <source>
        <dbReference type="SAM" id="SignalP"/>
    </source>
</evidence>
<comment type="caution">
    <text evidence="3">The sequence shown here is derived from an EMBL/GenBank/DDBJ whole genome shotgun (WGS) entry which is preliminary data.</text>
</comment>
<keyword evidence="2" id="KW-0732">Signal</keyword>
<feature type="region of interest" description="Disordered" evidence="1">
    <location>
        <begin position="136"/>
        <end position="164"/>
    </location>
</feature>
<evidence type="ECO:0000313" key="3">
    <source>
        <dbReference type="EMBL" id="KAH6677898.1"/>
    </source>
</evidence>
<sequence>MSPSLIVTLVGLAALPLALGQLTVAPMPHVVLAALNVVAPAADGSLSACSVAEARLAHCVRQVEGELEGLEQVLPCACCSSRRPFSTAYDLCASYIATSLTQMSTDYTLFSGMYEICGGAPAGFCRASSTGFGGRPSGGFTDAADPPTLTSSRPRPTTSTSTRRRRLHPACYSIAETVVECADATTELMEAPMRSFAPCVCYSTGRGGSMTYVGEDLQDLASTCASWGRSVLETDALIIATPFTTLCEAQATGPGALPGPPPAPTPSFGGTGNNNDENDDGSSGRDGITSSPTPTGQEAEKTTSSSFNGATRGVNGAASAIVAAAVMISFMIQM</sequence>
<dbReference type="Proteomes" id="UP000770015">
    <property type="component" value="Unassembled WGS sequence"/>
</dbReference>
<feature type="compositionally biased region" description="Polar residues" evidence="1">
    <location>
        <begin position="288"/>
        <end position="309"/>
    </location>
</feature>